<feature type="domain" description="G-protein coupled receptors family 1 profile" evidence="6">
    <location>
        <begin position="1"/>
        <end position="141"/>
    </location>
</feature>
<dbReference type="Gene3D" id="1.20.1070.10">
    <property type="entry name" value="Rhodopsin 7-helix transmembrane proteins"/>
    <property type="match status" value="1"/>
</dbReference>
<dbReference type="AlphaFoldDB" id="A0A1I8JJ19"/>
<evidence type="ECO:0000259" key="6">
    <source>
        <dbReference type="PROSITE" id="PS50262"/>
    </source>
</evidence>
<evidence type="ECO:0000313" key="7">
    <source>
        <dbReference type="Proteomes" id="UP000095280"/>
    </source>
</evidence>
<keyword evidence="3 5" id="KW-1133">Transmembrane helix</keyword>
<protein>
    <submittedName>
        <fullName evidence="8">G_PROTEIN_RECEP_F1_2 domain-containing protein</fullName>
    </submittedName>
</protein>
<dbReference type="GO" id="GO:0016020">
    <property type="term" value="C:membrane"/>
    <property type="evidence" value="ECO:0007669"/>
    <property type="project" value="UniProtKB-SubCell"/>
</dbReference>
<evidence type="ECO:0000256" key="2">
    <source>
        <dbReference type="ARBA" id="ARBA00022692"/>
    </source>
</evidence>
<feature type="transmembrane region" description="Helical" evidence="5">
    <location>
        <begin position="121"/>
        <end position="144"/>
    </location>
</feature>
<evidence type="ECO:0000256" key="3">
    <source>
        <dbReference type="ARBA" id="ARBA00022989"/>
    </source>
</evidence>
<dbReference type="PROSITE" id="PS50262">
    <property type="entry name" value="G_PROTEIN_RECEP_F1_2"/>
    <property type="match status" value="1"/>
</dbReference>
<evidence type="ECO:0000256" key="5">
    <source>
        <dbReference type="SAM" id="Phobius"/>
    </source>
</evidence>
<reference evidence="8" key="1">
    <citation type="submission" date="2016-11" db="UniProtKB">
        <authorList>
            <consortium name="WormBaseParasite"/>
        </authorList>
    </citation>
    <scope>IDENTIFICATION</scope>
</reference>
<keyword evidence="4 5" id="KW-0472">Membrane</keyword>
<accession>A0A1I8JJ19</accession>
<comment type="subcellular location">
    <subcellularLocation>
        <location evidence="1">Membrane</location>
    </subcellularLocation>
</comment>
<feature type="transmembrane region" description="Helical" evidence="5">
    <location>
        <begin position="40"/>
        <end position="63"/>
    </location>
</feature>
<evidence type="ECO:0000313" key="8">
    <source>
        <dbReference type="WBParaSite" id="maker-uti_cns_0048552-snap-gene-0.5-mRNA-1"/>
    </source>
</evidence>
<evidence type="ECO:0000256" key="4">
    <source>
        <dbReference type="ARBA" id="ARBA00023136"/>
    </source>
</evidence>
<evidence type="ECO:0000256" key="1">
    <source>
        <dbReference type="ARBA" id="ARBA00004370"/>
    </source>
</evidence>
<dbReference type="InterPro" id="IPR017452">
    <property type="entry name" value="GPCR_Rhodpsn_7TM"/>
</dbReference>
<dbReference type="WBParaSite" id="maker-uti_cns_0048552-snap-gene-0.5-mRNA-1">
    <property type="protein sequence ID" value="maker-uti_cns_0048552-snap-gene-0.5-mRNA-1"/>
    <property type="gene ID" value="maker-uti_cns_0048552-snap-gene-0.5"/>
</dbReference>
<dbReference type="CDD" id="cd00637">
    <property type="entry name" value="7tm_classA_rhodopsin-like"/>
    <property type="match status" value="1"/>
</dbReference>
<sequence length="190" mass="21323">TVGELCDSQSWLSAPVTVDRFLLAVNNASLFLAVNTGVVFPLQVVLPLVIGLVSSGAVLITLWRHMNGGSSGASQQSIRNNRKRFRRPFIAFMAMNIALLVLYLPTVVIRILVLMNYSMNGLFWLSNILCCTNSLTNVFVYFYLCKTCEQQRQQQQQQHQQQVQLLSTVPDGHRDRQSEASGLFISTEIQ</sequence>
<keyword evidence="7" id="KW-1185">Reference proteome</keyword>
<keyword evidence="2 5" id="KW-0812">Transmembrane</keyword>
<feature type="transmembrane region" description="Helical" evidence="5">
    <location>
        <begin position="89"/>
        <end position="115"/>
    </location>
</feature>
<name>A0A1I8JJ19_9PLAT</name>
<dbReference type="Proteomes" id="UP000095280">
    <property type="component" value="Unplaced"/>
</dbReference>
<organism evidence="7 8">
    <name type="scientific">Macrostomum lignano</name>
    <dbReference type="NCBI Taxonomy" id="282301"/>
    <lineage>
        <taxon>Eukaryota</taxon>
        <taxon>Metazoa</taxon>
        <taxon>Spiralia</taxon>
        <taxon>Lophotrochozoa</taxon>
        <taxon>Platyhelminthes</taxon>
        <taxon>Rhabditophora</taxon>
        <taxon>Macrostomorpha</taxon>
        <taxon>Macrostomida</taxon>
        <taxon>Macrostomidae</taxon>
        <taxon>Macrostomum</taxon>
    </lineage>
</organism>
<dbReference type="SUPFAM" id="SSF81321">
    <property type="entry name" value="Family A G protein-coupled receptor-like"/>
    <property type="match status" value="1"/>
</dbReference>
<proteinExistence type="predicted"/>